<sequence length="185" mass="21692">DLLRQKEKIDWIRLGDSSSAYFYANLKRKYKQAYISKMIDRDGKILIDNDQIEKEVYTFDKDLVGTSTTMLKKIYIEVMREGNQVSSENYQYLIWPVSENDIHQALKKMNDLTAPGVNGYGACFYKTTWTIVKTDIIFTIQDFFMNDRLYKAMNNIIMTIIPNFEGACKIKDFRPISCVTIMRKL</sequence>
<keyword evidence="2" id="KW-1185">Reference proteome</keyword>
<evidence type="ECO:0008006" key="3">
    <source>
        <dbReference type="Google" id="ProtNLM"/>
    </source>
</evidence>
<protein>
    <recommendedName>
        <fullName evidence="3">Reverse transcriptase</fullName>
    </recommendedName>
</protein>
<gene>
    <name evidence="1" type="ORF">VFH_III048080</name>
</gene>
<proteinExistence type="predicted"/>
<evidence type="ECO:0000313" key="2">
    <source>
        <dbReference type="Proteomes" id="UP001157006"/>
    </source>
</evidence>
<dbReference type="PANTHER" id="PTHR31635">
    <property type="entry name" value="REVERSE TRANSCRIPTASE DOMAIN-CONTAINING PROTEIN-RELATED"/>
    <property type="match status" value="1"/>
</dbReference>
<dbReference type="EMBL" id="OX451738">
    <property type="protein sequence ID" value="CAI8602596.1"/>
    <property type="molecule type" value="Genomic_DNA"/>
</dbReference>
<dbReference type="AlphaFoldDB" id="A0AAV0ZXD5"/>
<reference evidence="1 2" key="1">
    <citation type="submission" date="2023-01" db="EMBL/GenBank/DDBJ databases">
        <authorList>
            <person name="Kreplak J."/>
        </authorList>
    </citation>
    <scope>NUCLEOTIDE SEQUENCE [LARGE SCALE GENOMIC DNA]</scope>
</reference>
<accession>A0AAV0ZXD5</accession>
<feature type="non-terminal residue" evidence="1">
    <location>
        <position position="1"/>
    </location>
</feature>
<evidence type="ECO:0000313" key="1">
    <source>
        <dbReference type="EMBL" id="CAI8602596.1"/>
    </source>
</evidence>
<organism evidence="1 2">
    <name type="scientific">Vicia faba</name>
    <name type="common">Broad bean</name>
    <name type="synonym">Faba vulgaris</name>
    <dbReference type="NCBI Taxonomy" id="3906"/>
    <lineage>
        <taxon>Eukaryota</taxon>
        <taxon>Viridiplantae</taxon>
        <taxon>Streptophyta</taxon>
        <taxon>Embryophyta</taxon>
        <taxon>Tracheophyta</taxon>
        <taxon>Spermatophyta</taxon>
        <taxon>Magnoliopsida</taxon>
        <taxon>eudicotyledons</taxon>
        <taxon>Gunneridae</taxon>
        <taxon>Pentapetalae</taxon>
        <taxon>rosids</taxon>
        <taxon>fabids</taxon>
        <taxon>Fabales</taxon>
        <taxon>Fabaceae</taxon>
        <taxon>Papilionoideae</taxon>
        <taxon>50 kb inversion clade</taxon>
        <taxon>NPAAA clade</taxon>
        <taxon>Hologalegina</taxon>
        <taxon>IRL clade</taxon>
        <taxon>Fabeae</taxon>
        <taxon>Vicia</taxon>
    </lineage>
</organism>
<name>A0AAV0ZXD5_VICFA</name>
<dbReference type="PANTHER" id="PTHR31635:SF196">
    <property type="entry name" value="REVERSE TRANSCRIPTASE DOMAIN-CONTAINING PROTEIN-RELATED"/>
    <property type="match status" value="1"/>
</dbReference>
<dbReference type="Proteomes" id="UP001157006">
    <property type="component" value="Chromosome 3"/>
</dbReference>